<dbReference type="Proteomes" id="UP000694941">
    <property type="component" value="Unplaced"/>
</dbReference>
<keyword evidence="4" id="KW-0813">Transport</keyword>
<evidence type="ECO:0000256" key="1">
    <source>
        <dbReference type="ARBA" id="ARBA00004395"/>
    </source>
</evidence>
<keyword evidence="5" id="KW-0653">Protein transport</keyword>
<keyword evidence="7" id="KW-0472">Membrane</keyword>
<accession>A0ABM1TPZ1</accession>
<evidence type="ECO:0000256" key="2">
    <source>
        <dbReference type="ARBA" id="ARBA00006653"/>
    </source>
</evidence>
<evidence type="ECO:0000256" key="4">
    <source>
        <dbReference type="ARBA" id="ARBA00022448"/>
    </source>
</evidence>
<evidence type="ECO:0000256" key="3">
    <source>
        <dbReference type="ARBA" id="ARBA00020978"/>
    </source>
</evidence>
<organism evidence="8 9">
    <name type="scientific">Limulus polyphemus</name>
    <name type="common">Atlantic horseshoe crab</name>
    <dbReference type="NCBI Taxonomy" id="6850"/>
    <lineage>
        <taxon>Eukaryota</taxon>
        <taxon>Metazoa</taxon>
        <taxon>Ecdysozoa</taxon>
        <taxon>Arthropoda</taxon>
        <taxon>Chelicerata</taxon>
        <taxon>Merostomata</taxon>
        <taxon>Xiphosura</taxon>
        <taxon>Limulidae</taxon>
        <taxon>Limulus</taxon>
    </lineage>
</organism>
<comment type="similarity">
    <text evidence="2">Belongs to the COG1 family.</text>
</comment>
<evidence type="ECO:0000256" key="7">
    <source>
        <dbReference type="ARBA" id="ARBA00023136"/>
    </source>
</evidence>
<evidence type="ECO:0000313" key="8">
    <source>
        <dbReference type="Proteomes" id="UP000694941"/>
    </source>
</evidence>
<dbReference type="Pfam" id="PF08700">
    <property type="entry name" value="VPS51_Exo84_N"/>
    <property type="match status" value="1"/>
</dbReference>
<reference evidence="9" key="1">
    <citation type="submission" date="2025-08" db="UniProtKB">
        <authorList>
            <consortium name="RefSeq"/>
        </authorList>
    </citation>
    <scope>IDENTIFICATION</scope>
    <source>
        <tissue evidence="9">Muscle</tissue>
    </source>
</reference>
<name>A0ABM1TPZ1_LIMPO</name>
<gene>
    <name evidence="9" type="primary">LOC106473855</name>
</gene>
<keyword evidence="6" id="KW-0333">Golgi apparatus</keyword>
<evidence type="ECO:0000256" key="5">
    <source>
        <dbReference type="ARBA" id="ARBA00022927"/>
    </source>
</evidence>
<protein>
    <recommendedName>
        <fullName evidence="3">Conserved oligomeric Golgi complex subunit 1</fullName>
    </recommendedName>
</protein>
<dbReference type="PANTHER" id="PTHR31658">
    <property type="entry name" value="CONSERVED OLIGOMERIC GOLGI COMPLEX SUBUNIT 1"/>
    <property type="match status" value="1"/>
</dbReference>
<sequence length="313" mass="35806">MTTNISLTSGMKLAMMETDTLFEHHTVKEIQDIEKKIRNDIERKKEDLRQMVGERYRDLMEAADKITEMKVNSEKVNKHILAMETICKRLEHWNIQPKLHTSESPRKLETEILYGLVAQVNLLVQAPIKMWEMLENNEYLNAVLVFLLARHTHTSLVLMPSNKVSAATVVKLFPVISRQWAVIKPFQTSILQVCQKALISQDISEEDVSKALACIVLLSDSTPEAVFREYMEARKVAVQQMFKPERQGTTTKVLVCELVLLVVKTLHAVHRVCYASEETTKTFEGGTGSTVNDLLIKTLIEVTKRIVLVLFHY</sequence>
<dbReference type="GeneID" id="106473855"/>
<keyword evidence="8" id="KW-1185">Reference proteome</keyword>
<dbReference type="PANTHER" id="PTHR31658:SF0">
    <property type="entry name" value="CONSERVED OLIGOMERIC GOLGI COMPLEX SUBUNIT 1"/>
    <property type="match status" value="1"/>
</dbReference>
<comment type="subcellular location">
    <subcellularLocation>
        <location evidence="1">Golgi apparatus membrane</location>
        <topology evidence="1">Peripheral membrane protein</topology>
    </subcellularLocation>
</comment>
<dbReference type="InterPro" id="IPR033370">
    <property type="entry name" value="COG1"/>
</dbReference>
<evidence type="ECO:0000313" key="9">
    <source>
        <dbReference type="RefSeq" id="XP_022257947.1"/>
    </source>
</evidence>
<dbReference type="RefSeq" id="XP_022257947.1">
    <property type="nucleotide sequence ID" value="XM_022402239.1"/>
</dbReference>
<evidence type="ECO:0000256" key="6">
    <source>
        <dbReference type="ARBA" id="ARBA00023034"/>
    </source>
</evidence>
<proteinExistence type="inferred from homology"/>